<evidence type="ECO:0000256" key="1">
    <source>
        <dbReference type="SAM" id="Phobius"/>
    </source>
</evidence>
<feature type="transmembrane region" description="Helical" evidence="1">
    <location>
        <begin position="111"/>
        <end position="136"/>
    </location>
</feature>
<dbReference type="Pfam" id="PF01970">
    <property type="entry name" value="TctA"/>
    <property type="match status" value="1"/>
</dbReference>
<keyword evidence="1" id="KW-0812">Transmembrane</keyword>
<evidence type="ECO:0000259" key="2">
    <source>
        <dbReference type="Pfam" id="PF01970"/>
    </source>
</evidence>
<feature type="transmembrane region" description="Helical" evidence="1">
    <location>
        <begin position="412"/>
        <end position="430"/>
    </location>
</feature>
<protein>
    <recommendedName>
        <fullName evidence="2">DUF112 domain-containing protein</fullName>
    </recommendedName>
</protein>
<feature type="transmembrane region" description="Helical" evidence="1">
    <location>
        <begin position="168"/>
        <end position="185"/>
    </location>
</feature>
<feature type="transmembrane region" description="Helical" evidence="1">
    <location>
        <begin position="205"/>
        <end position="225"/>
    </location>
</feature>
<dbReference type="InterPro" id="IPR002823">
    <property type="entry name" value="DUF112_TM"/>
</dbReference>
<feature type="transmembrane region" description="Helical" evidence="1">
    <location>
        <begin position="359"/>
        <end position="377"/>
    </location>
</feature>
<keyword evidence="1" id="KW-0472">Membrane</keyword>
<reference evidence="3 4" key="1">
    <citation type="journal article" date="2019" name="Int. J. Syst. Evol. Microbiol.">
        <title>The Global Catalogue of Microorganisms (GCM) 10K type strain sequencing project: providing services to taxonomists for standard genome sequencing and annotation.</title>
        <authorList>
            <consortium name="The Broad Institute Genomics Platform"/>
            <consortium name="The Broad Institute Genome Sequencing Center for Infectious Disease"/>
            <person name="Wu L."/>
            <person name="Ma J."/>
        </authorList>
    </citation>
    <scope>NUCLEOTIDE SEQUENCE [LARGE SCALE GENOMIC DNA]</scope>
    <source>
        <strain evidence="3 4">JCM 11896</strain>
    </source>
</reference>
<proteinExistence type="predicted"/>
<feature type="transmembrane region" description="Helical" evidence="1">
    <location>
        <begin position="316"/>
        <end position="339"/>
    </location>
</feature>
<name>A0ABN1XHZ5_9PSEU</name>
<feature type="transmembrane region" description="Helical" evidence="1">
    <location>
        <begin position="389"/>
        <end position="406"/>
    </location>
</feature>
<dbReference type="Proteomes" id="UP001501414">
    <property type="component" value="Unassembled WGS sequence"/>
</dbReference>
<sequence length="505" mass="52594">MLTMLDALGSGLLMLLTPAVLAYLLLGVLIGLLVGVLPGLGGPAALALVLPFTFGMETAEAFALMLGLVSVVALAGDLTAVLIGVPGEAVSAAMIMDGYPMTKRGEAGRALGIMLTACLVGAVFGLLIILLLIPVIRPLVLRLQSPELFMLTLLGLSFVAVLSRGSRLKALIAGGIGLLIATVGMDPQTGIARFTFGEMGLWDGIGIVSVAMGLFAIPELLQLFLNSGSGSTRPMEVGGARRGVLDVVRHWWLTLRCSALGAAVGIVPGLGGAAGQWVAYGYAVQTTKDKRRFGKGAVEGVIGPAAANNSKEGGSLITTIAFGLPGGTMMAILLGGLLIQGLVPGPAMLDEQLPLTMSFLWIILFANIVAVAICLPLAGRIAWLTNARASVLVPVITVFIYVGAFAEERQLVDVWLMLIFGAIGIVMVSCNWPRPPLILGLVLGDLAERYLFRSVAGDDWNWVTRPSVIVIAVVIAFVVLSGTTGFGRVISRRVRRAGPVKVGGE</sequence>
<keyword evidence="1" id="KW-1133">Transmembrane helix</keyword>
<feature type="transmembrane region" description="Helical" evidence="1">
    <location>
        <begin position="12"/>
        <end position="41"/>
    </location>
</feature>
<evidence type="ECO:0000313" key="4">
    <source>
        <dbReference type="Proteomes" id="UP001501414"/>
    </source>
</evidence>
<comment type="caution">
    <text evidence="3">The sequence shown here is derived from an EMBL/GenBank/DDBJ whole genome shotgun (WGS) entry which is preliminary data.</text>
</comment>
<feature type="transmembrane region" description="Helical" evidence="1">
    <location>
        <begin position="468"/>
        <end position="486"/>
    </location>
</feature>
<dbReference type="EMBL" id="BAAAJK010000004">
    <property type="protein sequence ID" value="GAA1382225.1"/>
    <property type="molecule type" value="Genomic_DNA"/>
</dbReference>
<keyword evidence="4" id="KW-1185">Reference proteome</keyword>
<accession>A0ABN1XHZ5</accession>
<gene>
    <name evidence="3" type="ORF">GCM10009613_09660</name>
</gene>
<dbReference type="PANTHER" id="PTHR35342:SF5">
    <property type="entry name" value="TRICARBOXYLIC TRANSPORT PROTEIN"/>
    <property type="match status" value="1"/>
</dbReference>
<feature type="domain" description="DUF112" evidence="2">
    <location>
        <begin position="21"/>
        <end position="439"/>
    </location>
</feature>
<feature type="transmembrane region" description="Helical" evidence="1">
    <location>
        <begin position="148"/>
        <end position="163"/>
    </location>
</feature>
<organism evidence="3 4">
    <name type="scientific">Pseudonocardia kongjuensis</name>
    <dbReference type="NCBI Taxonomy" id="102227"/>
    <lineage>
        <taxon>Bacteria</taxon>
        <taxon>Bacillati</taxon>
        <taxon>Actinomycetota</taxon>
        <taxon>Actinomycetes</taxon>
        <taxon>Pseudonocardiales</taxon>
        <taxon>Pseudonocardiaceae</taxon>
        <taxon>Pseudonocardia</taxon>
    </lineage>
</organism>
<dbReference type="PANTHER" id="PTHR35342">
    <property type="entry name" value="TRICARBOXYLIC TRANSPORT PROTEIN"/>
    <property type="match status" value="1"/>
</dbReference>
<feature type="transmembrane region" description="Helical" evidence="1">
    <location>
        <begin position="61"/>
        <end position="90"/>
    </location>
</feature>
<evidence type="ECO:0000313" key="3">
    <source>
        <dbReference type="EMBL" id="GAA1382225.1"/>
    </source>
</evidence>